<evidence type="ECO:0000313" key="1">
    <source>
        <dbReference type="EMBL" id="GMT13775.1"/>
    </source>
</evidence>
<dbReference type="AlphaFoldDB" id="A0AAV5V2G9"/>
<keyword evidence="2" id="KW-1185">Reference proteome</keyword>
<proteinExistence type="predicted"/>
<gene>
    <name evidence="1" type="ORF">PFISCL1PPCAC_5072</name>
</gene>
<comment type="caution">
    <text evidence="1">The sequence shown here is derived from an EMBL/GenBank/DDBJ whole genome shotgun (WGS) entry which is preliminary data.</text>
</comment>
<accession>A0AAV5V2G9</accession>
<feature type="non-terminal residue" evidence="1">
    <location>
        <position position="1"/>
    </location>
</feature>
<dbReference type="EMBL" id="BTSY01000002">
    <property type="protein sequence ID" value="GMT13775.1"/>
    <property type="molecule type" value="Genomic_DNA"/>
</dbReference>
<evidence type="ECO:0000313" key="2">
    <source>
        <dbReference type="Proteomes" id="UP001432322"/>
    </source>
</evidence>
<evidence type="ECO:0008006" key="3">
    <source>
        <dbReference type="Google" id="ProtNLM"/>
    </source>
</evidence>
<sequence length="98" mass="11057">DNKKNEIRGGRQIKDHSCFVSFSVTVATSLRDLCSLFSSFSFRFATFSCFLIAFCNRQLKTAATMRSGASRRMKYFTEVIGSLAMKTMSWAARSLRSS</sequence>
<feature type="non-terminal residue" evidence="1">
    <location>
        <position position="98"/>
    </location>
</feature>
<organism evidence="1 2">
    <name type="scientific">Pristionchus fissidentatus</name>
    <dbReference type="NCBI Taxonomy" id="1538716"/>
    <lineage>
        <taxon>Eukaryota</taxon>
        <taxon>Metazoa</taxon>
        <taxon>Ecdysozoa</taxon>
        <taxon>Nematoda</taxon>
        <taxon>Chromadorea</taxon>
        <taxon>Rhabditida</taxon>
        <taxon>Rhabditina</taxon>
        <taxon>Diplogasteromorpha</taxon>
        <taxon>Diplogasteroidea</taxon>
        <taxon>Neodiplogasteridae</taxon>
        <taxon>Pristionchus</taxon>
    </lineage>
</organism>
<reference evidence="1" key="1">
    <citation type="submission" date="2023-10" db="EMBL/GenBank/DDBJ databases">
        <title>Genome assembly of Pristionchus species.</title>
        <authorList>
            <person name="Yoshida K."/>
            <person name="Sommer R.J."/>
        </authorList>
    </citation>
    <scope>NUCLEOTIDE SEQUENCE</scope>
    <source>
        <strain evidence="1">RS5133</strain>
    </source>
</reference>
<name>A0AAV5V2G9_9BILA</name>
<protein>
    <recommendedName>
        <fullName evidence="3">Ribosomal protein</fullName>
    </recommendedName>
</protein>
<dbReference type="Proteomes" id="UP001432322">
    <property type="component" value="Unassembled WGS sequence"/>
</dbReference>